<dbReference type="InterPro" id="IPR011032">
    <property type="entry name" value="GroES-like_sf"/>
</dbReference>
<comment type="subunit">
    <text evidence="3">Heptamer of 7 subunits arranged in a ring. Interacts with the chaperonin GroEL.</text>
</comment>
<evidence type="ECO:0000256" key="2">
    <source>
        <dbReference type="ARBA" id="ARBA00023186"/>
    </source>
</evidence>
<organism evidence="5 6">
    <name type="scientific">Candidatus Shapirobacteria bacterium CG_4_9_14_0_2_um_filter_39_11</name>
    <dbReference type="NCBI Taxonomy" id="1974478"/>
    <lineage>
        <taxon>Bacteria</taxon>
        <taxon>Candidatus Shapironibacteriota</taxon>
    </lineage>
</organism>
<name>A0A2M8ES50_9BACT</name>
<dbReference type="SMART" id="SM00883">
    <property type="entry name" value="Cpn10"/>
    <property type="match status" value="1"/>
</dbReference>
<protein>
    <recommendedName>
        <fullName evidence="3">Co-chaperonin GroES</fullName>
    </recommendedName>
    <alternativeName>
        <fullName evidence="3">10 kDa chaperonin</fullName>
    </alternativeName>
    <alternativeName>
        <fullName evidence="3">Chaperonin-10</fullName>
        <shortName evidence="3">Cpn10</shortName>
    </alternativeName>
</protein>
<evidence type="ECO:0000313" key="6">
    <source>
        <dbReference type="Proteomes" id="UP000229816"/>
    </source>
</evidence>
<dbReference type="Gene3D" id="2.30.33.40">
    <property type="entry name" value="GroES chaperonin"/>
    <property type="match status" value="1"/>
</dbReference>
<evidence type="ECO:0000256" key="4">
    <source>
        <dbReference type="RuleBase" id="RU000535"/>
    </source>
</evidence>
<dbReference type="GO" id="GO:0046872">
    <property type="term" value="F:metal ion binding"/>
    <property type="evidence" value="ECO:0007669"/>
    <property type="project" value="TreeGrafter"/>
</dbReference>
<keyword evidence="3" id="KW-0963">Cytoplasm</keyword>
<accession>A0A2M8ES50</accession>
<dbReference type="GO" id="GO:0044183">
    <property type="term" value="F:protein folding chaperone"/>
    <property type="evidence" value="ECO:0007669"/>
    <property type="project" value="InterPro"/>
</dbReference>
<dbReference type="PANTHER" id="PTHR10772">
    <property type="entry name" value="10 KDA HEAT SHOCK PROTEIN"/>
    <property type="match status" value="1"/>
</dbReference>
<dbReference type="SUPFAM" id="SSF50129">
    <property type="entry name" value="GroES-like"/>
    <property type="match status" value="1"/>
</dbReference>
<comment type="subcellular location">
    <subcellularLocation>
        <location evidence="3">Cytoplasm</location>
    </subcellularLocation>
</comment>
<dbReference type="HAMAP" id="MF_00580">
    <property type="entry name" value="CH10"/>
    <property type="match status" value="1"/>
</dbReference>
<dbReference type="FunFam" id="2.30.33.40:FF:000001">
    <property type="entry name" value="10 kDa chaperonin"/>
    <property type="match status" value="1"/>
</dbReference>
<dbReference type="GO" id="GO:0051082">
    <property type="term" value="F:unfolded protein binding"/>
    <property type="evidence" value="ECO:0007669"/>
    <property type="project" value="TreeGrafter"/>
</dbReference>
<reference evidence="6" key="1">
    <citation type="submission" date="2017-09" db="EMBL/GenBank/DDBJ databases">
        <title>Depth-based differentiation of microbial function through sediment-hosted aquifers and enrichment of novel symbionts in the deep terrestrial subsurface.</title>
        <authorList>
            <person name="Probst A.J."/>
            <person name="Ladd B."/>
            <person name="Jarett J.K."/>
            <person name="Geller-Mcgrath D.E."/>
            <person name="Sieber C.M.K."/>
            <person name="Emerson J.B."/>
            <person name="Anantharaman K."/>
            <person name="Thomas B.C."/>
            <person name="Malmstrom R."/>
            <person name="Stieglmeier M."/>
            <person name="Klingl A."/>
            <person name="Woyke T."/>
            <person name="Ryan C.M."/>
            <person name="Banfield J.F."/>
        </authorList>
    </citation>
    <scope>NUCLEOTIDE SEQUENCE [LARGE SCALE GENOMIC DNA]</scope>
</reference>
<evidence type="ECO:0000256" key="3">
    <source>
        <dbReference type="HAMAP-Rule" id="MF_00580"/>
    </source>
</evidence>
<dbReference type="AlphaFoldDB" id="A0A2M8ES50"/>
<dbReference type="GO" id="GO:0051087">
    <property type="term" value="F:protein-folding chaperone binding"/>
    <property type="evidence" value="ECO:0007669"/>
    <property type="project" value="TreeGrafter"/>
</dbReference>
<dbReference type="InterPro" id="IPR037124">
    <property type="entry name" value="Chaperonin_GroES_sf"/>
</dbReference>
<dbReference type="PANTHER" id="PTHR10772:SF58">
    <property type="entry name" value="CO-CHAPERONIN GROES"/>
    <property type="match status" value="1"/>
</dbReference>
<dbReference type="GO" id="GO:0005737">
    <property type="term" value="C:cytoplasm"/>
    <property type="evidence" value="ECO:0007669"/>
    <property type="project" value="UniProtKB-SubCell"/>
</dbReference>
<dbReference type="InterPro" id="IPR020818">
    <property type="entry name" value="Chaperonin_GroES"/>
</dbReference>
<gene>
    <name evidence="3" type="primary">groES</name>
    <name evidence="3" type="synonym">groS</name>
    <name evidence="5" type="ORF">CO054_02775</name>
</gene>
<dbReference type="EMBL" id="PFSF01000062">
    <property type="protein sequence ID" value="PJC27951.1"/>
    <property type="molecule type" value="Genomic_DNA"/>
</dbReference>
<comment type="function">
    <text evidence="3 4">Together with the chaperonin GroEL, plays an essential role in assisting protein folding. The GroEL-GroES system forms a nano-cage that allows encapsulation of the non-native substrate proteins and provides a physical environment optimized to promote and accelerate protein folding. GroES binds to the apical surface of the GroEL ring, thereby capping the opening of the GroEL channel.</text>
</comment>
<evidence type="ECO:0000256" key="1">
    <source>
        <dbReference type="ARBA" id="ARBA00006975"/>
    </source>
</evidence>
<keyword evidence="2 3" id="KW-0143">Chaperone</keyword>
<dbReference type="Proteomes" id="UP000229816">
    <property type="component" value="Unassembled WGS sequence"/>
</dbReference>
<dbReference type="CDD" id="cd00320">
    <property type="entry name" value="cpn10"/>
    <property type="match status" value="1"/>
</dbReference>
<sequence>MSKTKNINSLPKLKPMPGYVLIEPVELEKKTATGIVLPDTHDEKSQKGKVIALGGPQITDSGKKVTPEFKVGETVIYKKWGGDEVKFGVSGKEYIFVKFEDILAIIK</sequence>
<evidence type="ECO:0000313" key="5">
    <source>
        <dbReference type="EMBL" id="PJC27951.1"/>
    </source>
</evidence>
<dbReference type="Pfam" id="PF00166">
    <property type="entry name" value="Cpn10"/>
    <property type="match status" value="1"/>
</dbReference>
<dbReference type="GO" id="GO:0005524">
    <property type="term" value="F:ATP binding"/>
    <property type="evidence" value="ECO:0007669"/>
    <property type="project" value="InterPro"/>
</dbReference>
<comment type="caution">
    <text evidence="5">The sequence shown here is derived from an EMBL/GenBank/DDBJ whole genome shotgun (WGS) entry which is preliminary data.</text>
</comment>
<comment type="similarity">
    <text evidence="1 3 4">Belongs to the GroES chaperonin family.</text>
</comment>
<dbReference type="PRINTS" id="PR00297">
    <property type="entry name" value="CHAPERONIN10"/>
</dbReference>
<proteinExistence type="inferred from homology"/>